<name>A0A2N3PQR0_9PROT</name>
<dbReference type="OrthoDB" id="3902805at2"/>
<proteinExistence type="predicted"/>
<dbReference type="InterPro" id="IPR012341">
    <property type="entry name" value="6hp_glycosidase-like_sf"/>
</dbReference>
<reference evidence="3" key="1">
    <citation type="submission" date="2017-12" db="EMBL/GenBank/DDBJ databases">
        <title>Draft genome sequence of Telmatospirillum siberiense 26-4b1T, an acidotolerant peatland alphaproteobacterium potentially involved in sulfur cycling.</title>
        <authorList>
            <person name="Hausmann B."/>
            <person name="Pjevac P."/>
            <person name="Schreck K."/>
            <person name="Herbold C.W."/>
            <person name="Daims H."/>
            <person name="Wagner M."/>
            <person name="Pester M."/>
            <person name="Loy A."/>
        </authorList>
    </citation>
    <scope>NUCLEOTIDE SEQUENCE [LARGE SCALE GENOMIC DNA]</scope>
    <source>
        <strain evidence="3">26-4b1</strain>
    </source>
</reference>
<feature type="domain" description="GH15-like" evidence="1">
    <location>
        <begin position="225"/>
        <end position="588"/>
    </location>
</feature>
<dbReference type="SUPFAM" id="SSF48208">
    <property type="entry name" value="Six-hairpin glycosidases"/>
    <property type="match status" value="1"/>
</dbReference>
<evidence type="ECO:0000313" key="2">
    <source>
        <dbReference type="EMBL" id="PKU22741.1"/>
    </source>
</evidence>
<dbReference type="InterPro" id="IPR011613">
    <property type="entry name" value="GH15-like"/>
</dbReference>
<dbReference type="GO" id="GO:0005975">
    <property type="term" value="P:carbohydrate metabolic process"/>
    <property type="evidence" value="ECO:0007669"/>
    <property type="project" value="InterPro"/>
</dbReference>
<dbReference type="EMBL" id="PIUM01000027">
    <property type="protein sequence ID" value="PKU22741.1"/>
    <property type="molecule type" value="Genomic_DNA"/>
</dbReference>
<organism evidence="2 3">
    <name type="scientific">Telmatospirillum siberiense</name>
    <dbReference type="NCBI Taxonomy" id="382514"/>
    <lineage>
        <taxon>Bacteria</taxon>
        <taxon>Pseudomonadati</taxon>
        <taxon>Pseudomonadota</taxon>
        <taxon>Alphaproteobacteria</taxon>
        <taxon>Rhodospirillales</taxon>
        <taxon>Rhodospirillaceae</taxon>
        <taxon>Telmatospirillum</taxon>
    </lineage>
</organism>
<evidence type="ECO:0000313" key="3">
    <source>
        <dbReference type="Proteomes" id="UP000233293"/>
    </source>
</evidence>
<protein>
    <submittedName>
        <fullName evidence="2">Glucoamylase</fullName>
    </submittedName>
</protein>
<gene>
    <name evidence="2" type="ORF">CWS72_19895</name>
</gene>
<dbReference type="RefSeq" id="WP_101252391.1">
    <property type="nucleotide sequence ID" value="NZ_PIUM01000027.1"/>
</dbReference>
<comment type="caution">
    <text evidence="2">The sequence shown here is derived from an EMBL/GenBank/DDBJ whole genome shotgun (WGS) entry which is preliminary data.</text>
</comment>
<accession>A0A2N3PQR0</accession>
<dbReference type="PANTHER" id="PTHR31616:SF0">
    <property type="entry name" value="GLUCAN 1,4-ALPHA-GLUCOSIDASE"/>
    <property type="match status" value="1"/>
</dbReference>
<dbReference type="Gene3D" id="1.50.10.10">
    <property type="match status" value="1"/>
</dbReference>
<dbReference type="InterPro" id="IPR008928">
    <property type="entry name" value="6-hairpin_glycosidase_sf"/>
</dbReference>
<evidence type="ECO:0000259" key="1">
    <source>
        <dbReference type="Pfam" id="PF00723"/>
    </source>
</evidence>
<keyword evidence="3" id="KW-1185">Reference proteome</keyword>
<dbReference type="GO" id="GO:0004553">
    <property type="term" value="F:hydrolase activity, hydrolyzing O-glycosyl compounds"/>
    <property type="evidence" value="ECO:0007669"/>
    <property type="project" value="UniProtKB-ARBA"/>
</dbReference>
<dbReference type="Pfam" id="PF00723">
    <property type="entry name" value="Glyco_hydro_15"/>
    <property type="match status" value="1"/>
</dbReference>
<dbReference type="Proteomes" id="UP000233293">
    <property type="component" value="Unassembled WGS sequence"/>
</dbReference>
<sequence length="600" mass="67723">MTSLDLGVIGNGAVAALVDASATINWWGFPRLDGDPVFLSLINGGKDGDGQDGPANGFFSLDLASQIHAEQIYLPNSAILRTTLYDDDGGVAEITDFAPRFVLYERIYRPPMLIRQIRPIRGRPRLRIRVRPCFQYGELLPQITRGSNHIRYVGASQTLRLTTDAPISYILEERHFLVDQPLTLIIGPDESLREDIERTARDLFERTLDHWRGWVRSLSIPFEWQDAVIRSAITLKLCNFEETGAIVAALTTSIPEAPDSRRNWDYRFCWLRDAYFVIHALNRLGVTRTMENYLGFITNIVDESREHALRPVYGISRESGIEERESATLAGYRGQLPVRIGNQASGQIQNDVYGSVVLAATHAFFDHRLIRPGNAELFERLELLGKKAIHAFDKPDAGPWELRTIAAVHTFSSVMCWAACDRLSKVAAVLDRPERAGWWRKQANRLHAVICEHAWNPRLGHFVSQFDGEELDATLLLLHELNFLSAADPRFVATVEAIGRDLRRGDFLFRYKTSDDFGIPETTFVICGFWYVDALAALGRREEARSLFESMLARRNPLGLLSEDIAPESGTLWGNFPQTYSMVGLVNSAMRLSAPWEDAF</sequence>
<dbReference type="PANTHER" id="PTHR31616">
    <property type="entry name" value="TREHALASE"/>
    <property type="match status" value="1"/>
</dbReference>
<dbReference type="AlphaFoldDB" id="A0A2N3PQR0"/>